<keyword evidence="1" id="KW-1133">Transmembrane helix</keyword>
<dbReference type="EMBL" id="RJSG01000001">
    <property type="protein sequence ID" value="RNL81374.1"/>
    <property type="molecule type" value="Genomic_DNA"/>
</dbReference>
<gene>
    <name evidence="2" type="ORF">EFL95_03240</name>
</gene>
<evidence type="ECO:0000256" key="1">
    <source>
        <dbReference type="SAM" id="Phobius"/>
    </source>
</evidence>
<feature type="transmembrane region" description="Helical" evidence="1">
    <location>
        <begin position="7"/>
        <end position="31"/>
    </location>
</feature>
<feature type="transmembrane region" description="Helical" evidence="1">
    <location>
        <begin position="109"/>
        <end position="130"/>
    </location>
</feature>
<reference evidence="2 3" key="1">
    <citation type="submission" date="2018-11" db="EMBL/GenBank/DDBJ databases">
        <authorList>
            <person name="Li F."/>
        </authorList>
    </citation>
    <scope>NUCLEOTIDE SEQUENCE [LARGE SCALE GENOMIC DNA]</scope>
    <source>
        <strain evidence="2 3">KIS18-7</strain>
    </source>
</reference>
<dbReference type="AlphaFoldDB" id="A0A3N0E0J3"/>
<sequence>MTSPSKPAGLFAGMLGLWVFLVLTAPVIYFFGGSVLPRYQCDQECTVNDSAGLLTSLAFLVLVTALAFGLPLLAQTRSQRRDTTRTPQHRPIVLRRIHEPARPTGSPNVFVRVLLYGLLAVAGGFVAMVVGEGHFEATVCGGPDFQGECDTGFTEGFLWSTAWIVVVLIGGFCIELQLIVNGILRRRGRLST</sequence>
<evidence type="ECO:0000313" key="3">
    <source>
        <dbReference type="Proteomes" id="UP000277094"/>
    </source>
</evidence>
<name>A0A3N0E0J3_9ACTN</name>
<evidence type="ECO:0008006" key="4">
    <source>
        <dbReference type="Google" id="ProtNLM"/>
    </source>
</evidence>
<feature type="transmembrane region" description="Helical" evidence="1">
    <location>
        <begin position="51"/>
        <end position="73"/>
    </location>
</feature>
<dbReference type="RefSeq" id="WP_123232578.1">
    <property type="nucleotide sequence ID" value="NZ_RJSG01000001.1"/>
</dbReference>
<feature type="transmembrane region" description="Helical" evidence="1">
    <location>
        <begin position="162"/>
        <end position="184"/>
    </location>
</feature>
<proteinExistence type="predicted"/>
<dbReference type="Proteomes" id="UP000277094">
    <property type="component" value="Unassembled WGS sequence"/>
</dbReference>
<keyword evidence="3" id="KW-1185">Reference proteome</keyword>
<accession>A0A3N0E0J3</accession>
<protein>
    <recommendedName>
        <fullName evidence="4">Transmembrane protein</fullName>
    </recommendedName>
</protein>
<comment type="caution">
    <text evidence="2">The sequence shown here is derived from an EMBL/GenBank/DDBJ whole genome shotgun (WGS) entry which is preliminary data.</text>
</comment>
<keyword evidence="1" id="KW-0812">Transmembrane</keyword>
<evidence type="ECO:0000313" key="2">
    <source>
        <dbReference type="EMBL" id="RNL81374.1"/>
    </source>
</evidence>
<keyword evidence="1" id="KW-0472">Membrane</keyword>
<organism evidence="2 3">
    <name type="scientific">Nocardioides marmorisolisilvae</name>
    <dbReference type="NCBI Taxonomy" id="1542737"/>
    <lineage>
        <taxon>Bacteria</taxon>
        <taxon>Bacillati</taxon>
        <taxon>Actinomycetota</taxon>
        <taxon>Actinomycetes</taxon>
        <taxon>Propionibacteriales</taxon>
        <taxon>Nocardioidaceae</taxon>
        <taxon>Nocardioides</taxon>
    </lineage>
</organism>